<evidence type="ECO:0000259" key="5">
    <source>
        <dbReference type="Pfam" id="PF21076"/>
    </source>
</evidence>
<comment type="caution">
    <text evidence="7">The sequence shown here is derived from an EMBL/GenBank/DDBJ whole genome shotgun (WGS) entry which is preliminary data.</text>
</comment>
<dbReference type="InterPro" id="IPR049064">
    <property type="entry name" value="NAD_Glu_DH_ACT3"/>
</dbReference>
<evidence type="ECO:0000259" key="2">
    <source>
        <dbReference type="Pfam" id="PF05088"/>
    </source>
</evidence>
<feature type="domain" description="NAD-specific glutamate dehydrogenase C-terminal" evidence="3">
    <location>
        <begin position="1267"/>
        <end position="1603"/>
    </location>
</feature>
<dbReference type="PANTHER" id="PTHR43403:SF1">
    <property type="entry name" value="NAD-SPECIFIC GLUTAMATE DEHYDROGENASE"/>
    <property type="match status" value="1"/>
</dbReference>
<feature type="domain" description="NAD-glutamate dehydrogenase ACT3" evidence="6">
    <location>
        <begin position="553"/>
        <end position="629"/>
    </location>
</feature>
<proteinExistence type="predicted"/>
<dbReference type="EMBL" id="VIKS01000016">
    <property type="protein sequence ID" value="TQV81514.1"/>
    <property type="molecule type" value="Genomic_DNA"/>
</dbReference>
<accession>A0A545TWD0</accession>
<dbReference type="Pfam" id="PF21075">
    <property type="entry name" value="GDH_ACT1"/>
    <property type="match status" value="1"/>
</dbReference>
<dbReference type="InterPro" id="IPR036291">
    <property type="entry name" value="NAD(P)-bd_dom_sf"/>
</dbReference>
<dbReference type="InterPro" id="IPR046346">
    <property type="entry name" value="Aminoacid_DH-like_N_sf"/>
</dbReference>
<dbReference type="InterPro" id="IPR049056">
    <property type="entry name" value="NAD_Glu_DH_HM3"/>
</dbReference>
<feature type="domain" description="NAD-glutamate dehydrogenase catalytic" evidence="2">
    <location>
        <begin position="728"/>
        <end position="1222"/>
    </location>
</feature>
<dbReference type="PIRSF" id="PIRSF036761">
    <property type="entry name" value="GDH_Mll4104"/>
    <property type="match status" value="1"/>
</dbReference>
<dbReference type="Gene3D" id="3.40.50.720">
    <property type="entry name" value="NAD(P)-binding Rossmann-like Domain"/>
    <property type="match status" value="1"/>
</dbReference>
<dbReference type="OrthoDB" id="9758052at2"/>
<evidence type="ECO:0000313" key="8">
    <source>
        <dbReference type="Proteomes" id="UP000315439"/>
    </source>
</evidence>
<feature type="domain" description="NAD-glutamate dehydrogenase N-terminal ACT1" evidence="4">
    <location>
        <begin position="35"/>
        <end position="176"/>
    </location>
</feature>
<dbReference type="Pfam" id="PF21076">
    <property type="entry name" value="GDH_ACT2"/>
    <property type="match status" value="1"/>
</dbReference>
<evidence type="ECO:0000259" key="3">
    <source>
        <dbReference type="Pfam" id="PF21074"/>
    </source>
</evidence>
<sequence>MSIEQKTHDTILFKNVVKLIQSKFSKKQAELVSQFAHYFCAGISSIDFEYKNANELYAPIVSLWNYMQACSEECDVRVYTPELETHGWQSRHTIIELVHKDMPFLVDSVRMELNRLGINIHLHIHMPMTITRDKDSNISAIARPDPEKDDDDVTPMYLEIDRQLDKSELELIKSNLEEILSDVRVTVSDWEKMKKKLNQVIGRLDKLPKKLQNAKNKECRDFLEWISGNHFTLLGYTYYELNNDKNDLRLVPQKRASLGLKTKQHWSPKAYKLSDLPAGARNLILNTENLLVLTKLSAISRVHRPAHIDYIGVKRVNEKGEIIGEDRFIGLYTSAAYNLNPMSIPVLRQKIHAVQERSGFTKQEHDLKVLKNILETYPRDELFQTNVDKLYETTIGILQIQERPIIRLFARRDPYGRFFACLVYVPREIYTTRIRIKITEILKSAFGAISEPQFTTTFSESILARLHFIIPVENAEAIKYDVKEIEKDLYQATRSWEDNLNEVLLSEFGEAEGKRLFQRYSDRFPAGYQDESIIQTAVLDIKHMEALTDEKALSMLLYRSQEDGHGNIRFKLFYRDQPKPLSDVMPMLENMGLNIIGETPYRVKPAAGSVRWISDFEMQHPAGIDLDLELVKDKFQEAFSRIWFDDAENDGFNRLVLSASLNWRETAMLRAYAKYMWQIGSSFSQSYVEETLAAYPEIAKLLVVYFFQKFDPVSKQSERVEKELRDRIIGELDEVANLDQDRILHRYLEMIDATIRTNFFQLDENGESKNYISLKLKPSQISDIPKPAPMFEIFVYSPRVEGVHLRGGKVARGGLRWSDRREDFRTEILGLVKAQQVKNSVIVPVGAKGGFVCKRSLAGLSREEFMAEGIACYETFISALLDITDNLIDGKLVPPDRVVRHDEDDPYLVVAADKGTATFSDIANGISEKYGFWLGDAFASGGSIGYDHKKMGITAKGAWESVKRHFMEMGIDSQNEDFTAVGIGDMSGDVFGNGMLCSRHIKLVAAFNHMHIFIDPNPDSEKSYVERERLFKLPRSSWEDYNTKLISAGGGIFSRSSKAIPLSEEIQKLLGIEEQSLTPNQLISAILKAEVDLLWNGGIGTYIKAGSETHSDVGDRANDGLRINASELRCGIIGEGGNLGVTQLARIEYMRRGGRGNSDFIDNAGGVNCSDNEVNIKILLNQIVATGDMTEKQRNKLLLSMTDEVGEIVLRENFLQAQSISVSEERSEKMVKELMRFIHWLEREERLDRELEFLPSDEELIERLAQGEGLTRAEIAVLTAYGKMVLKEELCSPEVANEPFYKDVLVNYFPKPIRRKYAGETQEHPLKDEIIAMCLANEMVDYLGSNFAFRAMDETGATPADVATCFTLAKEIYDMPAMWKQIEALDHSIPASIKHNMIYQTQRMVRRCTRWFLRHRRKNLAIQEGIEYFKDGVVELQKTIHKALDKVENDGIKEDINSWVDHGVPKKLAERICYLSTMFSALDIVEMSKLTGLNISMVAEVYFKLGAKLELHWFLEQINLQAVDNHWQAFARASFREDLDWQQRSLTVAVLHMSHKETSAEERIISWIIENSSLLSRWQQMLADFRASKRHEFAKFSVALRELLILVQSSVRAAAIAREEDLGTIKKS</sequence>
<dbReference type="PANTHER" id="PTHR43403">
    <property type="entry name" value="NAD-SPECIFIC GLUTAMATE DEHYDROGENASE"/>
    <property type="match status" value="1"/>
</dbReference>
<dbReference type="InterPro" id="IPR028971">
    <property type="entry name" value="NAD-GDH_cat"/>
</dbReference>
<feature type="domain" description="NAD-glutamate dehydrogenase ACT2" evidence="5">
    <location>
        <begin position="407"/>
        <end position="497"/>
    </location>
</feature>
<dbReference type="InterPro" id="IPR048381">
    <property type="entry name" value="GDH_C"/>
</dbReference>
<dbReference type="SUPFAM" id="SSF51735">
    <property type="entry name" value="NAD(P)-binding Rossmann-fold domains"/>
    <property type="match status" value="1"/>
</dbReference>
<organism evidence="7 8">
    <name type="scientific">Aliikangiella coralliicola</name>
    <dbReference type="NCBI Taxonomy" id="2592383"/>
    <lineage>
        <taxon>Bacteria</taxon>
        <taxon>Pseudomonadati</taxon>
        <taxon>Pseudomonadota</taxon>
        <taxon>Gammaproteobacteria</taxon>
        <taxon>Oceanospirillales</taxon>
        <taxon>Pleioneaceae</taxon>
        <taxon>Aliikangiella</taxon>
    </lineage>
</organism>
<dbReference type="Pfam" id="PF21074">
    <property type="entry name" value="GDH_C"/>
    <property type="match status" value="1"/>
</dbReference>
<evidence type="ECO:0000313" key="7">
    <source>
        <dbReference type="EMBL" id="TQV81514.1"/>
    </source>
</evidence>
<evidence type="ECO:0000259" key="4">
    <source>
        <dbReference type="Pfam" id="PF21075"/>
    </source>
</evidence>
<dbReference type="Pfam" id="PF21073">
    <property type="entry name" value="GDH_HM1"/>
    <property type="match status" value="1"/>
</dbReference>
<gene>
    <name evidence="7" type="ORF">FLL46_25535</name>
</gene>
<protein>
    <submittedName>
        <fullName evidence="7">NAD-glutamate dehydrogenase</fullName>
    </submittedName>
</protein>
<dbReference type="Proteomes" id="UP000315439">
    <property type="component" value="Unassembled WGS sequence"/>
</dbReference>
<name>A0A545TWD0_9GAMM</name>
<dbReference type="InterPro" id="IPR049058">
    <property type="entry name" value="NAD_Glu_DH_HM2"/>
</dbReference>
<evidence type="ECO:0000259" key="6">
    <source>
        <dbReference type="Pfam" id="PF21077"/>
    </source>
</evidence>
<dbReference type="InterPro" id="IPR049059">
    <property type="entry name" value="NAD_Glu_DH_HM1"/>
</dbReference>
<dbReference type="GO" id="GO:0004352">
    <property type="term" value="F:glutamate dehydrogenase (NAD+) activity"/>
    <property type="evidence" value="ECO:0007669"/>
    <property type="project" value="InterPro"/>
</dbReference>
<dbReference type="Pfam" id="PF21078">
    <property type="entry name" value="GDH_HM3"/>
    <property type="match status" value="1"/>
</dbReference>
<dbReference type="SUPFAM" id="SSF53223">
    <property type="entry name" value="Aminoacid dehydrogenase-like, N-terminal domain"/>
    <property type="match status" value="1"/>
</dbReference>
<dbReference type="Pfam" id="PF05088">
    <property type="entry name" value="Bac_GDH_CD"/>
    <property type="match status" value="1"/>
</dbReference>
<dbReference type="GO" id="GO:0004069">
    <property type="term" value="F:L-aspartate:2-oxoglutarate aminotransferase activity"/>
    <property type="evidence" value="ECO:0007669"/>
    <property type="project" value="InterPro"/>
</dbReference>
<reference evidence="7 8" key="1">
    <citation type="submission" date="2019-07" db="EMBL/GenBank/DDBJ databases">
        <title>Draft genome for Aliikangiella sp. M105.</title>
        <authorList>
            <person name="Wang G."/>
        </authorList>
    </citation>
    <scope>NUCLEOTIDE SEQUENCE [LARGE SCALE GENOMIC DNA]</scope>
    <source>
        <strain evidence="7 8">M105</strain>
    </source>
</reference>
<dbReference type="RefSeq" id="WP_142935064.1">
    <property type="nucleotide sequence ID" value="NZ_ML660172.1"/>
</dbReference>
<keyword evidence="1" id="KW-0560">Oxidoreductase</keyword>
<dbReference type="Pfam" id="PF21079">
    <property type="entry name" value="GDH_HM2"/>
    <property type="match status" value="1"/>
</dbReference>
<evidence type="ECO:0000256" key="1">
    <source>
        <dbReference type="ARBA" id="ARBA00023002"/>
    </source>
</evidence>
<dbReference type="Pfam" id="PF21077">
    <property type="entry name" value="GDH_ACT3"/>
    <property type="match status" value="1"/>
</dbReference>
<dbReference type="GO" id="GO:0006538">
    <property type="term" value="P:L-glutamate catabolic process"/>
    <property type="evidence" value="ECO:0007669"/>
    <property type="project" value="InterPro"/>
</dbReference>
<dbReference type="InterPro" id="IPR007780">
    <property type="entry name" value="NAD_Glu_DH_bac"/>
</dbReference>
<dbReference type="InterPro" id="IPR049062">
    <property type="entry name" value="NAD_Glu_DH_ACT2"/>
</dbReference>
<dbReference type="InterPro" id="IPR024727">
    <property type="entry name" value="NAD_Glu_DH_N_ACT1"/>
</dbReference>
<keyword evidence="8" id="KW-1185">Reference proteome</keyword>